<reference evidence="1" key="2">
    <citation type="submission" date="2013-10" db="EMBL/GenBank/DDBJ databases">
        <authorList>
            <person name="Aslett M."/>
        </authorList>
    </citation>
    <scope>NUCLEOTIDE SEQUENCE [LARGE SCALE GENOMIC DNA]</scope>
    <source>
        <strain evidence="1">Houghton</strain>
    </source>
</reference>
<sequence>MKVISQHLALWQHADLLLQLPKLGPPLEKARQRLLQILRSAAAAAAAAAAAKGPQAAEALGCIRRSLQQLVDSMEAEGISVLPIQEALEKYNSQPTEN</sequence>
<dbReference type="VEuPathDB" id="ToxoDB:ETH2_1504200"/>
<organism evidence="1 2">
    <name type="scientific">Eimeria tenella</name>
    <name type="common">Coccidian parasite</name>
    <dbReference type="NCBI Taxonomy" id="5802"/>
    <lineage>
        <taxon>Eukaryota</taxon>
        <taxon>Sar</taxon>
        <taxon>Alveolata</taxon>
        <taxon>Apicomplexa</taxon>
        <taxon>Conoidasida</taxon>
        <taxon>Coccidia</taxon>
        <taxon>Eucoccidiorida</taxon>
        <taxon>Eimeriorina</taxon>
        <taxon>Eimeriidae</taxon>
        <taxon>Eimeria</taxon>
    </lineage>
</organism>
<dbReference type="GeneID" id="25249348"/>
<dbReference type="AlphaFoldDB" id="U6L1F4"/>
<dbReference type="RefSeq" id="XP_013234996.1">
    <property type="nucleotide sequence ID" value="XM_013379542.1"/>
</dbReference>
<evidence type="ECO:0000313" key="1">
    <source>
        <dbReference type="EMBL" id="CDJ44247.1"/>
    </source>
</evidence>
<evidence type="ECO:0000313" key="2">
    <source>
        <dbReference type="Proteomes" id="UP000030747"/>
    </source>
</evidence>
<dbReference type="VEuPathDB" id="ToxoDB:ETH_00000610"/>
<accession>U6L1F4</accession>
<gene>
    <name evidence="1" type="ORF">ETH_00000610</name>
</gene>
<proteinExistence type="predicted"/>
<dbReference type="Proteomes" id="UP000030747">
    <property type="component" value="Unassembled WGS sequence"/>
</dbReference>
<keyword evidence="2" id="KW-1185">Reference proteome</keyword>
<reference evidence="1" key="1">
    <citation type="submission" date="2013-10" db="EMBL/GenBank/DDBJ databases">
        <title>Genomic analysis of the causative agents of coccidiosis in chickens.</title>
        <authorList>
            <person name="Reid A.J."/>
            <person name="Blake D."/>
            <person name="Billington K."/>
            <person name="Browne H."/>
            <person name="Dunn M."/>
            <person name="Hung S."/>
            <person name="Kawahara F."/>
            <person name="Miranda-Saavedra D."/>
            <person name="Mourier T."/>
            <person name="Nagra H."/>
            <person name="Otto T.D."/>
            <person name="Rawlings N."/>
            <person name="Sanchez A."/>
            <person name="Sanders M."/>
            <person name="Subramaniam C."/>
            <person name="Tay Y."/>
            <person name="Dear P."/>
            <person name="Doerig C."/>
            <person name="Gruber A."/>
            <person name="Parkinson J."/>
            <person name="Shirley M."/>
            <person name="Wan K.L."/>
            <person name="Berriman M."/>
            <person name="Tomley F."/>
            <person name="Pain A."/>
        </authorList>
    </citation>
    <scope>NUCLEOTIDE SEQUENCE [LARGE SCALE GENOMIC DNA]</scope>
    <source>
        <strain evidence="1">Houghton</strain>
    </source>
</reference>
<name>U6L1F4_EIMTE</name>
<dbReference type="EMBL" id="HG676763">
    <property type="protein sequence ID" value="CDJ44247.1"/>
    <property type="molecule type" value="Genomic_DNA"/>
</dbReference>
<protein>
    <submittedName>
        <fullName evidence="1">Uncharacterized protein</fullName>
    </submittedName>
</protein>